<dbReference type="GO" id="GO:0004819">
    <property type="term" value="F:glutamine-tRNA ligase activity"/>
    <property type="evidence" value="ECO:0007669"/>
    <property type="project" value="UniProtKB-UniRule"/>
</dbReference>
<evidence type="ECO:0000256" key="8">
    <source>
        <dbReference type="HAMAP-Rule" id="MF_00126"/>
    </source>
</evidence>
<dbReference type="InterPro" id="IPR049437">
    <property type="entry name" value="tRNA-synt_1c_C2"/>
</dbReference>
<dbReference type="GO" id="GO:0006425">
    <property type="term" value="P:glutaminyl-tRNA aminoacylation"/>
    <property type="evidence" value="ECO:0007669"/>
    <property type="project" value="UniProtKB-UniRule"/>
</dbReference>
<dbReference type="GO" id="GO:0006424">
    <property type="term" value="P:glutamyl-tRNA aminoacylation"/>
    <property type="evidence" value="ECO:0007669"/>
    <property type="project" value="UniProtKB-UniRule"/>
</dbReference>
<keyword evidence="2 8" id="KW-0436">Ligase</keyword>
<comment type="caution">
    <text evidence="13">The sequence shown here is derived from an EMBL/GenBank/DDBJ whole genome shotgun (WGS) entry which is preliminary data.</text>
</comment>
<comment type="similarity">
    <text evidence="8 9">Belongs to the class-I aminoacyl-tRNA synthetase family.</text>
</comment>
<feature type="domain" description="Glutamyl/glutaminyl-tRNA synthetase class Ib anti-codon binding" evidence="11">
    <location>
        <begin position="353"/>
        <end position="454"/>
    </location>
</feature>
<feature type="short sequence motif" description="'KMSKS' region" evidence="8">
    <location>
        <begin position="281"/>
        <end position="285"/>
    </location>
</feature>
<dbReference type="PROSITE" id="PS00178">
    <property type="entry name" value="AA_TRNA_LIGASE_I"/>
    <property type="match status" value="1"/>
</dbReference>
<dbReference type="InterPro" id="IPR011035">
    <property type="entry name" value="Ribosomal_bL25/Gln-tRNA_synth"/>
</dbReference>
<dbReference type="EC" id="6.1.1.18" evidence="8"/>
<dbReference type="Pfam" id="PF00749">
    <property type="entry name" value="tRNA-synt_1c"/>
    <property type="match status" value="1"/>
</dbReference>
<dbReference type="GO" id="GO:0005524">
    <property type="term" value="F:ATP binding"/>
    <property type="evidence" value="ECO:0007669"/>
    <property type="project" value="UniProtKB-UniRule"/>
</dbReference>
<dbReference type="PANTHER" id="PTHR43097:SF5">
    <property type="entry name" value="GLUTAMATE--TRNA LIGASE"/>
    <property type="match status" value="1"/>
</dbReference>
<feature type="short sequence motif" description="'HIGH' region" evidence="8">
    <location>
        <begin position="42"/>
        <end position="52"/>
    </location>
</feature>
<evidence type="ECO:0000256" key="1">
    <source>
        <dbReference type="ARBA" id="ARBA00022490"/>
    </source>
</evidence>
<dbReference type="SUPFAM" id="SSF52374">
    <property type="entry name" value="Nucleotidylyl transferase"/>
    <property type="match status" value="1"/>
</dbReference>
<evidence type="ECO:0000313" key="14">
    <source>
        <dbReference type="Proteomes" id="UP000318834"/>
    </source>
</evidence>
<dbReference type="FunFam" id="1.10.1160.10:FF:000001">
    <property type="entry name" value="Glutamine--tRNA ligase"/>
    <property type="match status" value="1"/>
</dbReference>
<dbReference type="Pfam" id="PF03950">
    <property type="entry name" value="tRNA-synt_1c_C"/>
    <property type="match status" value="1"/>
</dbReference>
<dbReference type="InterPro" id="IPR014729">
    <property type="entry name" value="Rossmann-like_a/b/a_fold"/>
</dbReference>
<evidence type="ECO:0000313" key="13">
    <source>
        <dbReference type="EMBL" id="TMI76864.1"/>
    </source>
</evidence>
<dbReference type="FunFam" id="3.40.50.620:FF:000037">
    <property type="entry name" value="Glutamine--tRNA ligase cytoplasmic"/>
    <property type="match status" value="1"/>
</dbReference>
<comment type="caution">
    <text evidence="8">Lacks conserved residue(s) required for the propagation of feature annotation.</text>
</comment>
<reference evidence="13 14" key="1">
    <citation type="journal article" date="2019" name="Nat. Microbiol.">
        <title>Mediterranean grassland soil C-N compound turnover is dependent on rainfall and depth, and is mediated by genomically divergent microorganisms.</title>
        <authorList>
            <person name="Diamond S."/>
            <person name="Andeer P.F."/>
            <person name="Li Z."/>
            <person name="Crits-Christoph A."/>
            <person name="Burstein D."/>
            <person name="Anantharaman K."/>
            <person name="Lane K.R."/>
            <person name="Thomas B.C."/>
            <person name="Pan C."/>
            <person name="Northen T.R."/>
            <person name="Banfield J.F."/>
        </authorList>
    </citation>
    <scope>NUCLEOTIDE SEQUENCE [LARGE SCALE GENOMIC DNA]</scope>
    <source>
        <strain evidence="13">NP_8</strain>
    </source>
</reference>
<evidence type="ECO:0000259" key="10">
    <source>
        <dbReference type="Pfam" id="PF00749"/>
    </source>
</evidence>
<evidence type="ECO:0000256" key="5">
    <source>
        <dbReference type="ARBA" id="ARBA00022917"/>
    </source>
</evidence>
<dbReference type="Gene3D" id="3.90.800.10">
    <property type="entry name" value="Glutamyl-tRNA Synthetase, Domain 3"/>
    <property type="match status" value="1"/>
</dbReference>
<evidence type="ECO:0000256" key="7">
    <source>
        <dbReference type="ARBA" id="ARBA00048270"/>
    </source>
</evidence>
<dbReference type="Gene3D" id="2.40.240.10">
    <property type="entry name" value="Ribosomal Protein L25, Chain P"/>
    <property type="match status" value="2"/>
</dbReference>
<dbReference type="SUPFAM" id="SSF50715">
    <property type="entry name" value="Ribosomal protein L25-like"/>
    <property type="match status" value="1"/>
</dbReference>
<gene>
    <name evidence="8" type="primary">glnS</name>
    <name evidence="13" type="ORF">E6H05_02350</name>
</gene>
<dbReference type="InterPro" id="IPR020056">
    <property type="entry name" value="Rbsml_bL25/Gln-tRNA_synth_N"/>
</dbReference>
<dbReference type="InterPro" id="IPR020059">
    <property type="entry name" value="Glu/Gln-tRNA-synth_Ib_codon-bd"/>
</dbReference>
<dbReference type="InterPro" id="IPR001412">
    <property type="entry name" value="aa-tRNA-synth_I_CS"/>
</dbReference>
<keyword evidence="4 8" id="KW-0067">ATP-binding</keyword>
<proteinExistence type="inferred from homology"/>
<dbReference type="InterPro" id="IPR004514">
    <property type="entry name" value="Gln-tRNA-synth"/>
</dbReference>
<feature type="binding site" evidence="8">
    <location>
        <begin position="274"/>
        <end position="275"/>
    </location>
    <ligand>
        <name>ATP</name>
        <dbReference type="ChEBI" id="CHEBI:30616"/>
    </ligand>
</feature>
<evidence type="ECO:0000256" key="3">
    <source>
        <dbReference type="ARBA" id="ARBA00022741"/>
    </source>
</evidence>
<evidence type="ECO:0000259" key="11">
    <source>
        <dbReference type="Pfam" id="PF03950"/>
    </source>
</evidence>
<protein>
    <recommendedName>
        <fullName evidence="8">Glutamine--tRNA ligase</fullName>
        <ecNumber evidence="8">6.1.1.18</ecNumber>
    </recommendedName>
    <alternativeName>
        <fullName evidence="8">Glutaminyl-tRNA synthetase</fullName>
        <shortName evidence="8">GlnRS</shortName>
    </alternativeName>
</protein>
<evidence type="ECO:0000256" key="4">
    <source>
        <dbReference type="ARBA" id="ARBA00022840"/>
    </source>
</evidence>
<keyword evidence="5 8" id="KW-0648">Protein biosynthesis</keyword>
<keyword evidence="3 8" id="KW-0547">Nucleotide-binding</keyword>
<dbReference type="GO" id="GO:0005829">
    <property type="term" value="C:cytosol"/>
    <property type="evidence" value="ECO:0007669"/>
    <property type="project" value="TreeGrafter"/>
</dbReference>
<feature type="binding site" evidence="8">
    <location>
        <begin position="43"/>
        <end position="45"/>
    </location>
    <ligand>
        <name>ATP</name>
        <dbReference type="ChEBI" id="CHEBI:30616"/>
    </ligand>
</feature>
<dbReference type="InterPro" id="IPR020061">
    <property type="entry name" value="Glu_tRNA_lig_a-bdl"/>
</dbReference>
<dbReference type="InterPro" id="IPR022861">
    <property type="entry name" value="Gln_tRNA_ligase_bac"/>
</dbReference>
<evidence type="ECO:0000256" key="2">
    <source>
        <dbReference type="ARBA" id="ARBA00022598"/>
    </source>
</evidence>
<dbReference type="PANTHER" id="PTHR43097">
    <property type="entry name" value="GLUTAMINE-TRNA LIGASE"/>
    <property type="match status" value="1"/>
</dbReference>
<dbReference type="Gene3D" id="1.10.1160.10">
    <property type="entry name" value="Glutamyl-trna Synthetase, Domain 2"/>
    <property type="match status" value="1"/>
</dbReference>
<evidence type="ECO:0000259" key="12">
    <source>
        <dbReference type="Pfam" id="PF20974"/>
    </source>
</evidence>
<feature type="binding site" evidence="8">
    <location>
        <begin position="282"/>
        <end position="284"/>
    </location>
    <ligand>
        <name>ATP</name>
        <dbReference type="ChEBI" id="CHEBI:30616"/>
    </ligand>
</feature>
<evidence type="ECO:0000256" key="6">
    <source>
        <dbReference type="ARBA" id="ARBA00023146"/>
    </source>
</evidence>
<dbReference type="PRINTS" id="PR00987">
    <property type="entry name" value="TRNASYNTHGLU"/>
</dbReference>
<evidence type="ECO:0000256" key="9">
    <source>
        <dbReference type="RuleBase" id="RU363037"/>
    </source>
</evidence>
<feature type="binding site" evidence="8">
    <location>
        <position position="219"/>
    </location>
    <ligand>
        <name>L-glutamine</name>
        <dbReference type="ChEBI" id="CHEBI:58359"/>
    </ligand>
</feature>
<keyword evidence="6 8" id="KW-0030">Aminoacyl-tRNA synthetase</keyword>
<dbReference type="InterPro" id="IPR020058">
    <property type="entry name" value="Glu/Gln-tRNA-synth_Ib_cat-dom"/>
</dbReference>
<accession>A0A537IZW4</accession>
<keyword evidence="1 8" id="KW-0963">Cytoplasm</keyword>
<dbReference type="HAMAP" id="MF_00126">
    <property type="entry name" value="Gln_tRNA_synth"/>
    <property type="match status" value="1"/>
</dbReference>
<dbReference type="FunFam" id="3.90.800.10:FF:000001">
    <property type="entry name" value="Glutamine--tRNA ligase"/>
    <property type="match status" value="1"/>
</dbReference>
<feature type="domain" description="tRNA synthetases class I (E and Q) anti-codon binding" evidence="12">
    <location>
        <begin position="470"/>
        <end position="543"/>
    </location>
</feature>
<dbReference type="Proteomes" id="UP000318834">
    <property type="component" value="Unassembled WGS sequence"/>
</dbReference>
<organism evidence="13 14">
    <name type="scientific">Candidatus Segetimicrobium genomatis</name>
    <dbReference type="NCBI Taxonomy" id="2569760"/>
    <lineage>
        <taxon>Bacteria</taxon>
        <taxon>Bacillati</taxon>
        <taxon>Candidatus Sysuimicrobiota</taxon>
        <taxon>Candidatus Sysuimicrobiia</taxon>
        <taxon>Candidatus Sysuimicrobiales</taxon>
        <taxon>Candidatus Segetimicrobiaceae</taxon>
        <taxon>Candidatus Segetimicrobium</taxon>
    </lineage>
</organism>
<dbReference type="NCBIfam" id="TIGR00440">
    <property type="entry name" value="glnS"/>
    <property type="match status" value="1"/>
</dbReference>
<dbReference type="AlphaFoldDB" id="A0A537IZW4"/>
<comment type="catalytic activity">
    <reaction evidence="7 8">
        <text>tRNA(Gln) + L-glutamine + ATP = L-glutaminyl-tRNA(Gln) + AMP + diphosphate</text>
        <dbReference type="Rhea" id="RHEA:20121"/>
        <dbReference type="Rhea" id="RHEA-COMP:9662"/>
        <dbReference type="Rhea" id="RHEA-COMP:9681"/>
        <dbReference type="ChEBI" id="CHEBI:30616"/>
        <dbReference type="ChEBI" id="CHEBI:33019"/>
        <dbReference type="ChEBI" id="CHEBI:58359"/>
        <dbReference type="ChEBI" id="CHEBI:78442"/>
        <dbReference type="ChEBI" id="CHEBI:78521"/>
        <dbReference type="ChEBI" id="CHEBI:456215"/>
        <dbReference type="EC" id="6.1.1.18"/>
    </reaction>
</comment>
<comment type="subunit">
    <text evidence="8">Monomer.</text>
</comment>
<dbReference type="Pfam" id="PF20974">
    <property type="entry name" value="tRNA-synt_1c_C2"/>
    <property type="match status" value="1"/>
</dbReference>
<dbReference type="NCBIfam" id="NF011291">
    <property type="entry name" value="PRK14703.1"/>
    <property type="match status" value="1"/>
</dbReference>
<feature type="domain" description="Glutamyl/glutaminyl-tRNA synthetase class Ib catalytic" evidence="10">
    <location>
        <begin position="35"/>
        <end position="350"/>
    </location>
</feature>
<dbReference type="InterPro" id="IPR050132">
    <property type="entry name" value="Gln/Glu-tRNA_Ligase"/>
</dbReference>
<dbReference type="Gene3D" id="3.40.50.620">
    <property type="entry name" value="HUPs"/>
    <property type="match status" value="1"/>
</dbReference>
<feature type="binding site" evidence="8">
    <location>
        <begin position="49"/>
        <end position="55"/>
    </location>
    <ligand>
        <name>ATP</name>
        <dbReference type="ChEBI" id="CHEBI:30616"/>
    </ligand>
</feature>
<name>A0A537IZW4_9BACT</name>
<feature type="binding site" evidence="8">
    <location>
        <position position="75"/>
    </location>
    <ligand>
        <name>L-glutamine</name>
        <dbReference type="ChEBI" id="CHEBI:58359"/>
    </ligand>
</feature>
<dbReference type="EMBL" id="VBAP01000009">
    <property type="protein sequence ID" value="TMI76864.1"/>
    <property type="molecule type" value="Genomic_DNA"/>
</dbReference>
<comment type="subcellular location">
    <subcellularLocation>
        <location evidence="8">Cytoplasm</location>
    </subcellularLocation>
</comment>
<feature type="binding site" evidence="8">
    <location>
        <position position="238"/>
    </location>
    <ligand>
        <name>ATP</name>
        <dbReference type="ChEBI" id="CHEBI:30616"/>
    </ligand>
</feature>
<dbReference type="InterPro" id="IPR000924">
    <property type="entry name" value="Glu/Gln-tRNA-synth"/>
</dbReference>
<sequence>MRTETKNISTEGRHVSPNFITEIIDGDLQQGRSPKVVTRFPPEPNGYLHIGHAKSIALNFGLALDYRGECNLRFDDTNPETESLEYVEAIKRDVQWLGFQWTRECYASDYFERLFECAVQLIREGAAYVDSLSEEEIGTYRGTITEPGRPSPYRDRSVTENLDLFARMRKGEFPSGAHVLRAKIDLRSPNMKLRDPVLYRIVHAPHYRTGNAWCIYPLYDFAHPLSDAIESISHSICTLEFENNRAIYDWLLENLRGKCGLPASPRPYQYEFARLNLDYTILSKRKLIKLVDDGHVKGWDDPRMPTIAGLRRRGVTPEAIREFANRIGVAKANSRVDIATFESAIRDNLNYRAPRVLAVLRPMKVVLTNFAEQTVEELQAPYWPHDVPNEGSRAVPFSRELYIERDDFLEHPPKGFYRLIPGGRVRLRHAYVIRCDDIVKDAAGNLVELRCTYDPATLGRPPAGGPVKGTIHWVSAHHGVRAEMRLYDRLFSVADPEAGAGDVSGSLNPGSLTVVEGYVEPSVLHDPPELRYQFERLGYFWRDPVDANPQRLVFNRIVSLRDSWAKREGRGSV</sequence>